<protein>
    <submittedName>
        <fullName evidence="1">Uncharacterized protein</fullName>
    </submittedName>
</protein>
<sequence>MADTVNAAAGIAVSTRFGVPFTGTTTVARNTLTRTGSREPNWPAELGALWVYADVHPIDAPIVIRDLTIQDSTYAGVLLSWQKSIQQVSFDRVGITGSGTYGLEIHATGRATFASTTVSGSGTAPLLNDMGYTLDRQNGNTGF</sequence>
<name>A0A9X2JWV3_9MICO</name>
<gene>
    <name evidence="1" type="ORF">APR03_004387</name>
</gene>
<dbReference type="EMBL" id="JAMTCS010000015">
    <property type="protein sequence ID" value="MCP2267015.1"/>
    <property type="molecule type" value="Genomic_DNA"/>
</dbReference>
<dbReference type="InterPro" id="IPR012334">
    <property type="entry name" value="Pectin_lyas_fold"/>
</dbReference>
<accession>A0A9X2JWV3</accession>
<organism evidence="1 2">
    <name type="scientific">Promicromonospora thailandica</name>
    <dbReference type="NCBI Taxonomy" id="765201"/>
    <lineage>
        <taxon>Bacteria</taxon>
        <taxon>Bacillati</taxon>
        <taxon>Actinomycetota</taxon>
        <taxon>Actinomycetes</taxon>
        <taxon>Micrococcales</taxon>
        <taxon>Promicromonosporaceae</taxon>
        <taxon>Promicromonospora</taxon>
    </lineage>
</organism>
<dbReference type="Gene3D" id="2.160.20.10">
    <property type="entry name" value="Single-stranded right-handed beta-helix, Pectin lyase-like"/>
    <property type="match status" value="1"/>
</dbReference>
<comment type="caution">
    <text evidence="1">The sequence shown here is derived from an EMBL/GenBank/DDBJ whole genome shotgun (WGS) entry which is preliminary data.</text>
</comment>
<dbReference type="Proteomes" id="UP001139493">
    <property type="component" value="Unassembled WGS sequence"/>
</dbReference>
<evidence type="ECO:0000313" key="2">
    <source>
        <dbReference type="Proteomes" id="UP001139493"/>
    </source>
</evidence>
<reference evidence="1" key="1">
    <citation type="submission" date="2022-06" db="EMBL/GenBank/DDBJ databases">
        <title>Genomic Encyclopedia of Archaeal and Bacterial Type Strains, Phase II (KMG-II): from individual species to whole genera.</title>
        <authorList>
            <person name="Goeker M."/>
        </authorList>
    </citation>
    <scope>NUCLEOTIDE SEQUENCE</scope>
    <source>
        <strain evidence="1">DSM 26652</strain>
    </source>
</reference>
<proteinExistence type="predicted"/>
<keyword evidence="2" id="KW-1185">Reference proteome</keyword>
<dbReference type="AlphaFoldDB" id="A0A9X2JWV3"/>
<evidence type="ECO:0000313" key="1">
    <source>
        <dbReference type="EMBL" id="MCP2267015.1"/>
    </source>
</evidence>
<dbReference type="RefSeq" id="WP_253839347.1">
    <property type="nucleotide sequence ID" value="NZ_JAMTCS010000015.1"/>
</dbReference>